<keyword evidence="5" id="KW-0808">Transferase</keyword>
<keyword evidence="14" id="KW-1185">Reference proteome</keyword>
<feature type="compositionally biased region" description="Polar residues" evidence="11">
    <location>
        <begin position="247"/>
        <end position="259"/>
    </location>
</feature>
<dbReference type="SUPFAM" id="SSF82171">
    <property type="entry name" value="DPP6 N-terminal domain-like"/>
    <property type="match status" value="1"/>
</dbReference>
<keyword evidence="9" id="KW-0963">Cytoplasm</keyword>
<gene>
    <name evidence="13" type="ORF">E3A20_07960</name>
</gene>
<dbReference type="Pfam" id="PF07714">
    <property type="entry name" value="PK_Tyr_Ser-Thr"/>
    <property type="match status" value="1"/>
</dbReference>
<proteinExistence type="inferred from homology"/>
<dbReference type="SUPFAM" id="SSF50978">
    <property type="entry name" value="WD40 repeat-like"/>
    <property type="match status" value="2"/>
</dbReference>
<reference evidence="13 14" key="1">
    <citation type="submission" date="2019-08" db="EMBL/GenBank/DDBJ databases">
        <title>100 year-old enigma solved: identification of Planctomyces bekefii, the type genus and species of the phylum Planctomycetes.</title>
        <authorList>
            <person name="Svetlana D.N."/>
            <person name="Overmann J."/>
        </authorList>
    </citation>
    <scope>NUCLEOTIDE SEQUENCE [LARGE SCALE GENOMIC DNA]</scope>
    <source>
        <strain evidence="13">Phe10_nw2017</strain>
    </source>
</reference>
<dbReference type="EMBL" id="SRHE01000114">
    <property type="protein sequence ID" value="TWW10085.1"/>
    <property type="molecule type" value="Genomic_DNA"/>
</dbReference>
<keyword evidence="6 10" id="KW-0547">Nucleotide-binding</keyword>
<dbReference type="Gene3D" id="2.130.10.10">
    <property type="entry name" value="YVTN repeat-like/Quinoprotein amine dehydrogenase"/>
    <property type="match status" value="2"/>
</dbReference>
<evidence type="ECO:0000256" key="5">
    <source>
        <dbReference type="ARBA" id="ARBA00022679"/>
    </source>
</evidence>
<dbReference type="PANTHER" id="PTHR43289:SF34">
    <property type="entry name" value="SERINE_THREONINE-PROTEIN KINASE YBDM-RELATED"/>
    <property type="match status" value="1"/>
</dbReference>
<dbReference type="SMART" id="SM00220">
    <property type="entry name" value="S_TKc"/>
    <property type="match status" value="1"/>
</dbReference>
<evidence type="ECO:0000259" key="12">
    <source>
        <dbReference type="PROSITE" id="PS50011"/>
    </source>
</evidence>
<comment type="caution">
    <text evidence="13">The sequence shown here is derived from an EMBL/GenBank/DDBJ whole genome shotgun (WGS) entry which is preliminary data.</text>
</comment>
<protein>
    <recommendedName>
        <fullName evidence="12">Protein kinase domain-containing protein</fullName>
    </recommendedName>
</protein>
<keyword evidence="9" id="KW-0206">Cytoskeleton</keyword>
<dbReference type="InterPro" id="IPR011009">
    <property type="entry name" value="Kinase-like_dom_sf"/>
</dbReference>
<feature type="region of interest" description="Disordered" evidence="11">
    <location>
        <begin position="242"/>
        <end position="274"/>
    </location>
</feature>
<feature type="domain" description="Protein kinase" evidence="12">
    <location>
        <begin position="136"/>
        <end position="465"/>
    </location>
</feature>
<evidence type="ECO:0000256" key="1">
    <source>
        <dbReference type="ARBA" id="ARBA00004300"/>
    </source>
</evidence>
<dbReference type="PROSITE" id="PS00107">
    <property type="entry name" value="PROTEIN_KINASE_ATP"/>
    <property type="match status" value="1"/>
</dbReference>
<dbReference type="InterPro" id="IPR011047">
    <property type="entry name" value="Quinoprotein_ADH-like_sf"/>
</dbReference>
<dbReference type="Proteomes" id="UP000321083">
    <property type="component" value="Unassembled WGS sequence"/>
</dbReference>
<evidence type="ECO:0000256" key="10">
    <source>
        <dbReference type="PROSITE-ProRule" id="PRU10141"/>
    </source>
</evidence>
<keyword evidence="7" id="KW-0418">Kinase</keyword>
<dbReference type="InterPro" id="IPR036322">
    <property type="entry name" value="WD40_repeat_dom_sf"/>
</dbReference>
<dbReference type="GO" id="GO:0004674">
    <property type="term" value="F:protein serine/threonine kinase activity"/>
    <property type="evidence" value="ECO:0007669"/>
    <property type="project" value="UniProtKB-KW"/>
</dbReference>
<name>A0A5C6M7L6_9PLAN</name>
<evidence type="ECO:0000256" key="7">
    <source>
        <dbReference type="ARBA" id="ARBA00022777"/>
    </source>
</evidence>
<organism evidence="13 14">
    <name type="scientific">Planctomyces bekefii</name>
    <dbReference type="NCBI Taxonomy" id="1653850"/>
    <lineage>
        <taxon>Bacteria</taxon>
        <taxon>Pseudomonadati</taxon>
        <taxon>Planctomycetota</taxon>
        <taxon>Planctomycetia</taxon>
        <taxon>Planctomycetales</taxon>
        <taxon>Planctomycetaceae</taxon>
        <taxon>Planctomyces</taxon>
    </lineage>
</organism>
<dbReference type="Gene3D" id="1.10.510.10">
    <property type="entry name" value="Transferase(Phosphotransferase) domain 1"/>
    <property type="match status" value="1"/>
</dbReference>
<dbReference type="Gene3D" id="3.30.200.20">
    <property type="entry name" value="Phosphorylase Kinase, domain 1"/>
    <property type="match status" value="1"/>
</dbReference>
<comment type="subcellular location">
    <subcellularLocation>
        <location evidence="1">Cytoplasm</location>
        <location evidence="1">Cytoskeleton</location>
        <location evidence="1">Microtubule organizing center</location>
        <location evidence="1">Centrosome</location>
    </subcellularLocation>
    <subcellularLocation>
        <location evidence="2">Cytoplasm</location>
        <location evidence="2">Cytoskeleton</location>
        <location evidence="2">Spindle pole</location>
    </subcellularLocation>
</comment>
<evidence type="ECO:0000256" key="4">
    <source>
        <dbReference type="ARBA" id="ARBA00022527"/>
    </source>
</evidence>
<dbReference type="PANTHER" id="PTHR43289">
    <property type="entry name" value="MITOGEN-ACTIVATED PROTEIN KINASE KINASE KINASE 20-RELATED"/>
    <property type="match status" value="1"/>
</dbReference>
<evidence type="ECO:0000256" key="11">
    <source>
        <dbReference type="SAM" id="MobiDB-lite"/>
    </source>
</evidence>
<feature type="binding site" evidence="10">
    <location>
        <position position="164"/>
    </location>
    <ligand>
        <name>ATP</name>
        <dbReference type="ChEBI" id="CHEBI:30616"/>
    </ligand>
</feature>
<dbReference type="InterPro" id="IPR008271">
    <property type="entry name" value="Ser/Thr_kinase_AS"/>
</dbReference>
<dbReference type="SUPFAM" id="SSF50998">
    <property type="entry name" value="Quinoprotein alcohol dehydrogenase-like"/>
    <property type="match status" value="1"/>
</dbReference>
<evidence type="ECO:0000256" key="8">
    <source>
        <dbReference type="ARBA" id="ARBA00022840"/>
    </source>
</evidence>
<evidence type="ECO:0000313" key="13">
    <source>
        <dbReference type="EMBL" id="TWW10085.1"/>
    </source>
</evidence>
<dbReference type="InterPro" id="IPR015943">
    <property type="entry name" value="WD40/YVTN_repeat-like_dom_sf"/>
</dbReference>
<dbReference type="InterPro" id="IPR017441">
    <property type="entry name" value="Protein_kinase_ATP_BS"/>
</dbReference>
<feature type="region of interest" description="Disordered" evidence="11">
    <location>
        <begin position="103"/>
        <end position="126"/>
    </location>
</feature>
<dbReference type="CDD" id="cd14014">
    <property type="entry name" value="STKc_PknB_like"/>
    <property type="match status" value="1"/>
</dbReference>
<dbReference type="PROSITE" id="PS00108">
    <property type="entry name" value="PROTEIN_KINASE_ST"/>
    <property type="match status" value="1"/>
</dbReference>
<evidence type="ECO:0000256" key="6">
    <source>
        <dbReference type="ARBA" id="ARBA00022741"/>
    </source>
</evidence>
<accession>A0A5C6M7L6</accession>
<dbReference type="GO" id="GO:0005524">
    <property type="term" value="F:ATP binding"/>
    <property type="evidence" value="ECO:0007669"/>
    <property type="project" value="UniProtKB-UniRule"/>
</dbReference>
<evidence type="ECO:0000313" key="14">
    <source>
        <dbReference type="Proteomes" id="UP000321083"/>
    </source>
</evidence>
<evidence type="ECO:0000256" key="9">
    <source>
        <dbReference type="ARBA" id="ARBA00023212"/>
    </source>
</evidence>
<sequence>MLSDESDFLERIDAVCARFARELRSTAAGNSAISIEALLSQHSDLPRQELLRELLREELEYLQKRGQHPSADDLQRRFPHDSEVIADVLSPAQVGAGVAADDRTLPADPGQLADSGPVMTRHAGSRDEWKPQIKGFQLYEQLGKGGMGVVYRAVDHHRRQVALKVLPPERLSDKRAQERFDNEIYALGRLRHQNIVQVHESGQRDGVYFYSMDYIRGQNLAALIRAASDQITARKAGAAAVTPPVASLSTQQQNTSHSGQRADGGSGSTPQPPEGAIIYPSSDFLQTFLGRRSSSENRRATDAVVQIGIDVAEALHYAHGAGVTHRDLKPANLLLDVTGRVWVADFGLAQVDDGAALTMEGEVLGTWRYMSPEQLMGGRVIVDSLTDIYSLGVTLYELLCLQPARDGKDRHEVRNQVAFGDPIPLRQRNPAIPRDLETIIHRAIAYRPKDRYQTMQEFAADLRRFQRREPIHAKPAGLLKRFSLWVEREQKLAASLAASAALLLVILGLLLAFVNSGRIHAKQSAAQESAAKNKAQQQAREAEAGRLVAWSHERRSYDPALAERLAITSAEQLQTTESTAAIILAMRQNHEIRSWSINEGKSIVDEFVLSPDRTRVVIPASIRALPSTGILVAPEYNLNDGSHIRNYGVTGHVIAARWSPDGRYLATVELVPDRDSPLYDVEIRIWPPDNSPPTTLPRLLNQPQSLAQLSVLSRWPLQLGHLIDKTVHLVTSDGASNLRFFTVPQGFPVEPIDLPAIASPIRAISLQHSDPNATNAAGKLAVLDASGLVTVCTIGSTPLITRTQIPQNDLSGLHTRITTLRSGATIAHFGSQLLITDIPTPEQKSRTMRAASFHVSHDESKILVVDNGDQSLLLDARTGDTLTELKHESLVNLATLSDDGSDTYFTYFNRDAVLKTSLPGSDISIPVPKPLDTESSLVVAQEVISNERILQLTQTGRLTILSPQAQSDGYSISKHVPASTQTPCSFTRDASGFCIFDTPQYFTLQFTKDNALLGNIFPGRQIGPHSVTSTAATLTDDRTATVTYFSDGAVRKQTTIRLPTTSIAIFPATEDTSFVLTETRQLLQLTHESASYRPLSTPQESVTTVSWNTPVRTLCYSTRPGHVTIYTPDTGAKSTYSLDGLQTVTGVALSPDGHTMAAADSTGRLSLSSRTDGNITEHHVSQDSLPQAPDRLIFAENMQSVVTFAASGTARRIKHFSAGESKTTLSDEYSGNVDAFPLPNDTWLISSSAGLTEWSPKLQTSRLITSTNIVGAANLGRTLVCLEPRYTRRQEASNASPRNLDDPPTHYVACIRSLDTLASIQELQLPGIPESIATDQPRENAHITLRRFPLTYFAVGNNSPIAKLFLASPPLTLCSLNENHSFACLTQGGEFIVWSPQTQVMTSRHITDVGIAKAAHSPSGNRFCALDSTGSLVWWRANAPELRILSEPNSVPAALLLTGNGDNTLLINSEGMASLIAFPETSQDPVIAPLENQLLHAKPILSSSQFLVVSAIGSKFELSMIPSERTDNALRLDRKPDAIAVNRDGTYCLLQYQGASLQLCKLTEGSWQFEQKIDNPDMSEASHFEFAATGQHWVAAGMKGVTLVSANTQVSEFFIPTAATPKLFALTSYRPFASNAPLLSPDSRWLLQPEMSLELWPTNLSSKRSIASIRTFSERERRVFGIKLPR</sequence>
<evidence type="ECO:0000256" key="2">
    <source>
        <dbReference type="ARBA" id="ARBA00004647"/>
    </source>
</evidence>
<keyword evidence="8 10" id="KW-0067">ATP-binding</keyword>
<reference evidence="13 14" key="2">
    <citation type="submission" date="2019-08" db="EMBL/GenBank/DDBJ databases">
        <authorList>
            <person name="Henke P."/>
        </authorList>
    </citation>
    <scope>NUCLEOTIDE SEQUENCE [LARGE SCALE GENOMIC DNA]</scope>
    <source>
        <strain evidence="13">Phe10_nw2017</strain>
    </source>
</reference>
<dbReference type="InterPro" id="IPR001245">
    <property type="entry name" value="Ser-Thr/Tyr_kinase_cat_dom"/>
</dbReference>
<dbReference type="GO" id="GO:0005813">
    <property type="term" value="C:centrosome"/>
    <property type="evidence" value="ECO:0007669"/>
    <property type="project" value="UniProtKB-SubCell"/>
</dbReference>
<dbReference type="InterPro" id="IPR000719">
    <property type="entry name" value="Prot_kinase_dom"/>
</dbReference>
<dbReference type="SUPFAM" id="SSF56112">
    <property type="entry name" value="Protein kinase-like (PK-like)"/>
    <property type="match status" value="1"/>
</dbReference>
<comment type="similarity">
    <text evidence="3">Belongs to the protein kinase superfamily. NEK Ser/Thr protein kinase family. NIMA subfamily.</text>
</comment>
<dbReference type="GO" id="GO:0000922">
    <property type="term" value="C:spindle pole"/>
    <property type="evidence" value="ECO:0007669"/>
    <property type="project" value="UniProtKB-SubCell"/>
</dbReference>
<evidence type="ECO:0000256" key="3">
    <source>
        <dbReference type="ARBA" id="ARBA00010886"/>
    </source>
</evidence>
<keyword evidence="4" id="KW-0723">Serine/threonine-protein kinase</keyword>
<dbReference type="PROSITE" id="PS50011">
    <property type="entry name" value="PROTEIN_KINASE_DOM"/>
    <property type="match status" value="1"/>
</dbReference>